<proteinExistence type="predicted"/>
<gene>
    <name evidence="1" type="ORF">Vadar_002753</name>
</gene>
<comment type="caution">
    <text evidence="1">The sequence shown here is derived from an EMBL/GenBank/DDBJ whole genome shotgun (WGS) entry which is preliminary data.</text>
</comment>
<evidence type="ECO:0000313" key="1">
    <source>
        <dbReference type="EMBL" id="KAH7845480.1"/>
    </source>
</evidence>
<sequence>MATLSKFSAILSIIIIFFGNLNPLFSENLPTTISASPAVSLYATAPNMTSFFPSPRVQQPPKLAAAPSLEALSPIPSSGEFIGKSSSGSATVESRISIFGLVVYFVF</sequence>
<dbReference type="Proteomes" id="UP000828048">
    <property type="component" value="Chromosome 5"/>
</dbReference>
<dbReference type="EMBL" id="CM037155">
    <property type="protein sequence ID" value="KAH7845480.1"/>
    <property type="molecule type" value="Genomic_DNA"/>
</dbReference>
<organism evidence="1 2">
    <name type="scientific">Vaccinium darrowii</name>
    <dbReference type="NCBI Taxonomy" id="229202"/>
    <lineage>
        <taxon>Eukaryota</taxon>
        <taxon>Viridiplantae</taxon>
        <taxon>Streptophyta</taxon>
        <taxon>Embryophyta</taxon>
        <taxon>Tracheophyta</taxon>
        <taxon>Spermatophyta</taxon>
        <taxon>Magnoliopsida</taxon>
        <taxon>eudicotyledons</taxon>
        <taxon>Gunneridae</taxon>
        <taxon>Pentapetalae</taxon>
        <taxon>asterids</taxon>
        <taxon>Ericales</taxon>
        <taxon>Ericaceae</taxon>
        <taxon>Vaccinioideae</taxon>
        <taxon>Vaccinieae</taxon>
        <taxon>Vaccinium</taxon>
    </lineage>
</organism>
<protein>
    <submittedName>
        <fullName evidence="1">Uncharacterized protein</fullName>
    </submittedName>
</protein>
<evidence type="ECO:0000313" key="2">
    <source>
        <dbReference type="Proteomes" id="UP000828048"/>
    </source>
</evidence>
<name>A0ACB7XXN8_9ERIC</name>
<reference evidence="1 2" key="1">
    <citation type="journal article" date="2021" name="Hortic Res">
        <title>High-quality reference genome and annotation aids understanding of berry development for evergreen blueberry (Vaccinium darrowii).</title>
        <authorList>
            <person name="Yu J."/>
            <person name="Hulse-Kemp A.M."/>
            <person name="Babiker E."/>
            <person name="Staton M."/>
        </authorList>
    </citation>
    <scope>NUCLEOTIDE SEQUENCE [LARGE SCALE GENOMIC DNA]</scope>
    <source>
        <strain evidence="2">cv. NJ 8807/NJ 8810</strain>
        <tissue evidence="1">Young leaf</tissue>
    </source>
</reference>
<accession>A0ACB7XXN8</accession>
<keyword evidence="2" id="KW-1185">Reference proteome</keyword>